<sequence length="136" mass="14710">MARPPPGSGALGVSLCLAALGLVVQLGTDRLTLAWTHSVEKIVWEEDWRDTPAGLVIDEARVRGSGAGMDPPPEARFDGRDWRWKPVLPPLTGVDLRRSGATADWRICIAGHCRPMGDYLPADADPVRLASCQTVE</sequence>
<dbReference type="Pfam" id="PF08905">
    <property type="entry name" value="DUF1850"/>
    <property type="match status" value="1"/>
</dbReference>
<reference evidence="2" key="1">
    <citation type="submission" date="2017-05" db="EMBL/GenBank/DDBJ databases">
        <authorList>
            <person name="Macchi M."/>
            <person name="Festa S."/>
            <person name="Coppotelli B.M."/>
            <person name="Morelli I.S."/>
        </authorList>
    </citation>
    <scope>NUCLEOTIDE SEQUENCE [LARGE SCALE GENOMIC DNA]</scope>
    <source>
        <strain evidence="2">I</strain>
    </source>
</reference>
<protein>
    <recommendedName>
        <fullName evidence="3">DUF1850 domain-containing protein</fullName>
    </recommendedName>
</protein>
<dbReference type="AlphaFoldDB" id="A0A211ZU62"/>
<keyword evidence="2" id="KW-1185">Reference proteome</keyword>
<dbReference type="Proteomes" id="UP000196655">
    <property type="component" value="Unassembled WGS sequence"/>
</dbReference>
<accession>A0A211ZU62</accession>
<evidence type="ECO:0000313" key="1">
    <source>
        <dbReference type="EMBL" id="OWJ68838.1"/>
    </source>
</evidence>
<name>A0A211ZU62_9PROT</name>
<dbReference type="InterPro" id="IPR015001">
    <property type="entry name" value="DUF1850"/>
</dbReference>
<dbReference type="EMBL" id="NHON01000002">
    <property type="protein sequence ID" value="OWJ68838.1"/>
    <property type="molecule type" value="Genomic_DNA"/>
</dbReference>
<organism evidence="1 2">
    <name type="scientific">Inquilinus limosus</name>
    <dbReference type="NCBI Taxonomy" id="171674"/>
    <lineage>
        <taxon>Bacteria</taxon>
        <taxon>Pseudomonadati</taxon>
        <taxon>Pseudomonadota</taxon>
        <taxon>Alphaproteobacteria</taxon>
        <taxon>Rhodospirillales</taxon>
        <taxon>Rhodospirillaceae</taxon>
        <taxon>Inquilinus</taxon>
    </lineage>
</organism>
<evidence type="ECO:0000313" key="2">
    <source>
        <dbReference type="Proteomes" id="UP000196655"/>
    </source>
</evidence>
<gene>
    <name evidence="1" type="ORF">BWR60_01735</name>
</gene>
<comment type="caution">
    <text evidence="1">The sequence shown here is derived from an EMBL/GenBank/DDBJ whole genome shotgun (WGS) entry which is preliminary data.</text>
</comment>
<evidence type="ECO:0008006" key="3">
    <source>
        <dbReference type="Google" id="ProtNLM"/>
    </source>
</evidence>
<proteinExistence type="predicted"/>